<feature type="domain" description="IclR-ED" evidence="7">
    <location>
        <begin position="64"/>
        <end position="245"/>
    </location>
</feature>
<dbReference type="PROSITE" id="PS51077">
    <property type="entry name" value="HTH_ICLR"/>
    <property type="match status" value="1"/>
</dbReference>
<dbReference type="InterPro" id="IPR050707">
    <property type="entry name" value="HTH_MetabolicPath_Reg"/>
</dbReference>
<dbReference type="InterPro" id="IPR036388">
    <property type="entry name" value="WH-like_DNA-bd_sf"/>
</dbReference>
<sequence length="269" mass="29438">MSSAAKTLELLALFSKSQPEIGLSQLCRLAHRDKTTTYRHLQALEEVGFVEQNPLTKRYRLGPVVLQLAQTRESTVPRKMGAEAALVELANATSETSHVSVLSGTYIYPLTSRESPRYSTRVIIDLQKYPLHATASGLCALAFGPSELIDVALKNMEAFTPFTLKTAEELKHAVVGAQETGFGYTNRSFDEGVLSIATPVFDQTGLFAGSVSVASVATRFTPELEHCILEHLIIASREITHNWGGTTPENIELIWAKKLSNFQIADTTA</sequence>
<evidence type="ECO:0000313" key="8">
    <source>
        <dbReference type="EMBL" id="ASJ71930.1"/>
    </source>
</evidence>
<dbReference type="InterPro" id="IPR029016">
    <property type="entry name" value="GAF-like_dom_sf"/>
</dbReference>
<dbReference type="PANTHER" id="PTHR30136">
    <property type="entry name" value="HELIX-TURN-HELIX TRANSCRIPTIONAL REGULATOR, ICLR FAMILY"/>
    <property type="match status" value="1"/>
</dbReference>
<dbReference type="SUPFAM" id="SSF46785">
    <property type="entry name" value="Winged helix' DNA-binding domain"/>
    <property type="match status" value="1"/>
</dbReference>
<dbReference type="GO" id="GO:0003700">
    <property type="term" value="F:DNA-binding transcription factor activity"/>
    <property type="evidence" value="ECO:0007669"/>
    <property type="project" value="TreeGrafter"/>
</dbReference>
<dbReference type="AlphaFoldDB" id="A0A2Z2NT57"/>
<dbReference type="PANTHER" id="PTHR30136:SF24">
    <property type="entry name" value="HTH-TYPE TRANSCRIPTIONAL REPRESSOR ALLR"/>
    <property type="match status" value="1"/>
</dbReference>
<dbReference type="InterPro" id="IPR005471">
    <property type="entry name" value="Tscrpt_reg_IclR_N"/>
</dbReference>
<evidence type="ECO:0000259" key="6">
    <source>
        <dbReference type="PROSITE" id="PS51077"/>
    </source>
</evidence>
<proteinExistence type="predicted"/>
<evidence type="ECO:0000256" key="4">
    <source>
        <dbReference type="ARBA" id="ARBA00040379"/>
    </source>
</evidence>
<keyword evidence="2" id="KW-0238">DNA-binding</keyword>
<dbReference type="InterPro" id="IPR014757">
    <property type="entry name" value="Tscrpt_reg_IclR_C"/>
</dbReference>
<keyword evidence="1" id="KW-0805">Transcription regulation</keyword>
<dbReference type="Pfam" id="PF01614">
    <property type="entry name" value="IclR_C"/>
    <property type="match status" value="1"/>
</dbReference>
<dbReference type="Pfam" id="PF09339">
    <property type="entry name" value="HTH_IclR"/>
    <property type="match status" value="1"/>
</dbReference>
<keyword evidence="9" id="KW-1185">Reference proteome</keyword>
<dbReference type="OrthoDB" id="6687062at2"/>
<organism evidence="8 9">
    <name type="scientific">Granulosicoccus antarcticus IMCC3135</name>
    <dbReference type="NCBI Taxonomy" id="1192854"/>
    <lineage>
        <taxon>Bacteria</taxon>
        <taxon>Pseudomonadati</taxon>
        <taxon>Pseudomonadota</taxon>
        <taxon>Gammaproteobacteria</taxon>
        <taxon>Chromatiales</taxon>
        <taxon>Granulosicoccaceae</taxon>
        <taxon>Granulosicoccus</taxon>
    </lineage>
</organism>
<evidence type="ECO:0000259" key="7">
    <source>
        <dbReference type="PROSITE" id="PS51078"/>
    </source>
</evidence>
<evidence type="ECO:0000313" key="9">
    <source>
        <dbReference type="Proteomes" id="UP000250079"/>
    </source>
</evidence>
<reference evidence="8 9" key="1">
    <citation type="submission" date="2016-12" db="EMBL/GenBank/DDBJ databases">
        <authorList>
            <person name="Song W.-J."/>
            <person name="Kurnit D.M."/>
        </authorList>
    </citation>
    <scope>NUCLEOTIDE SEQUENCE [LARGE SCALE GENOMIC DNA]</scope>
    <source>
        <strain evidence="8 9">IMCC3135</strain>
    </source>
</reference>
<dbReference type="InterPro" id="IPR036390">
    <property type="entry name" value="WH_DNA-bd_sf"/>
</dbReference>
<dbReference type="RefSeq" id="WP_088917304.1">
    <property type="nucleotide sequence ID" value="NZ_CP018632.1"/>
</dbReference>
<dbReference type="Proteomes" id="UP000250079">
    <property type="component" value="Chromosome"/>
</dbReference>
<evidence type="ECO:0000256" key="2">
    <source>
        <dbReference type="ARBA" id="ARBA00023125"/>
    </source>
</evidence>
<evidence type="ECO:0000256" key="1">
    <source>
        <dbReference type="ARBA" id="ARBA00023015"/>
    </source>
</evidence>
<accession>A0A2Z2NT57</accession>
<dbReference type="GO" id="GO:0045892">
    <property type="term" value="P:negative regulation of DNA-templated transcription"/>
    <property type="evidence" value="ECO:0007669"/>
    <property type="project" value="TreeGrafter"/>
</dbReference>
<keyword evidence="3" id="KW-0804">Transcription</keyword>
<dbReference type="SMART" id="SM00346">
    <property type="entry name" value="HTH_ICLR"/>
    <property type="match status" value="1"/>
</dbReference>
<dbReference type="PROSITE" id="PS51078">
    <property type="entry name" value="ICLR_ED"/>
    <property type="match status" value="1"/>
</dbReference>
<gene>
    <name evidence="8" type="primary">kdgR_1</name>
    <name evidence="8" type="ORF">IMCC3135_09165</name>
</gene>
<dbReference type="Gene3D" id="3.30.450.40">
    <property type="match status" value="1"/>
</dbReference>
<dbReference type="Gene3D" id="1.10.10.10">
    <property type="entry name" value="Winged helix-like DNA-binding domain superfamily/Winged helix DNA-binding domain"/>
    <property type="match status" value="1"/>
</dbReference>
<name>A0A2Z2NT57_9GAMM</name>
<evidence type="ECO:0000256" key="5">
    <source>
        <dbReference type="ARBA" id="ARBA00042627"/>
    </source>
</evidence>
<evidence type="ECO:0000256" key="3">
    <source>
        <dbReference type="ARBA" id="ARBA00023163"/>
    </source>
</evidence>
<dbReference type="EMBL" id="CP018632">
    <property type="protein sequence ID" value="ASJ71930.1"/>
    <property type="molecule type" value="Genomic_DNA"/>
</dbReference>
<protein>
    <recommendedName>
        <fullName evidence="4">HTH-type transcriptional repressor AllR</fullName>
    </recommendedName>
    <alternativeName>
        <fullName evidence="5">Negative regulator of allantoin and glyoxylate utilization operons</fullName>
    </alternativeName>
</protein>
<dbReference type="KEGG" id="gai:IMCC3135_09165"/>
<dbReference type="GO" id="GO:0003677">
    <property type="term" value="F:DNA binding"/>
    <property type="evidence" value="ECO:0007669"/>
    <property type="project" value="UniProtKB-KW"/>
</dbReference>
<dbReference type="SUPFAM" id="SSF55781">
    <property type="entry name" value="GAF domain-like"/>
    <property type="match status" value="1"/>
</dbReference>
<feature type="domain" description="HTH iclR-type" evidence="6">
    <location>
        <begin position="1"/>
        <end position="63"/>
    </location>
</feature>